<protein>
    <recommendedName>
        <fullName evidence="4">CbtB-domain containing protein</fullName>
    </recommendedName>
</protein>
<dbReference type="InterPro" id="IPR012667">
    <property type="entry name" value="CbtB_put"/>
</dbReference>
<dbReference type="NCBIfam" id="TIGR02459">
    <property type="entry name" value="CbtB"/>
    <property type="match status" value="1"/>
</dbReference>
<name>A0AA37S6B2_9GAMM</name>
<reference evidence="2" key="1">
    <citation type="journal article" date="2014" name="Int. J. Syst. Evol. Microbiol.">
        <title>Complete genome sequence of Corynebacterium casei LMG S-19264T (=DSM 44701T), isolated from a smear-ripened cheese.</title>
        <authorList>
            <consortium name="US DOE Joint Genome Institute (JGI-PGF)"/>
            <person name="Walter F."/>
            <person name="Albersmeier A."/>
            <person name="Kalinowski J."/>
            <person name="Ruckert C."/>
        </authorList>
    </citation>
    <scope>NUCLEOTIDE SEQUENCE</scope>
    <source>
        <strain evidence="2">NBRC 110071</strain>
    </source>
</reference>
<gene>
    <name evidence="2" type="ORF">GCM10007876_04180</name>
</gene>
<dbReference type="RefSeq" id="WP_284378202.1">
    <property type="nucleotide sequence ID" value="NZ_BSNM01000003.1"/>
</dbReference>
<keyword evidence="3" id="KW-1185">Reference proteome</keyword>
<evidence type="ECO:0008006" key="4">
    <source>
        <dbReference type="Google" id="ProtNLM"/>
    </source>
</evidence>
<sequence length="61" mass="6371">MTTQVSSAQHAKTHVKVSSLAQTAAAIIFGAVVVFAVGFLPMDAAHNAAHDTRHAMAFPCH</sequence>
<dbReference type="Proteomes" id="UP001161389">
    <property type="component" value="Unassembled WGS sequence"/>
</dbReference>
<feature type="transmembrane region" description="Helical" evidence="1">
    <location>
        <begin position="20"/>
        <end position="40"/>
    </location>
</feature>
<keyword evidence="1" id="KW-0812">Transmembrane</keyword>
<keyword evidence="1" id="KW-0472">Membrane</keyword>
<proteinExistence type="predicted"/>
<evidence type="ECO:0000256" key="1">
    <source>
        <dbReference type="SAM" id="Phobius"/>
    </source>
</evidence>
<reference evidence="2" key="2">
    <citation type="submission" date="2023-01" db="EMBL/GenBank/DDBJ databases">
        <title>Draft genome sequence of Litoribrevibacter albus strain NBRC 110071.</title>
        <authorList>
            <person name="Sun Q."/>
            <person name="Mori K."/>
        </authorList>
    </citation>
    <scope>NUCLEOTIDE SEQUENCE</scope>
    <source>
        <strain evidence="2">NBRC 110071</strain>
    </source>
</reference>
<evidence type="ECO:0000313" key="3">
    <source>
        <dbReference type="Proteomes" id="UP001161389"/>
    </source>
</evidence>
<dbReference type="Pfam" id="PF09489">
    <property type="entry name" value="CbtB"/>
    <property type="match status" value="1"/>
</dbReference>
<dbReference type="EMBL" id="BSNM01000003">
    <property type="protein sequence ID" value="GLQ29940.1"/>
    <property type="molecule type" value="Genomic_DNA"/>
</dbReference>
<organism evidence="2 3">
    <name type="scientific">Litoribrevibacter albus</name>
    <dbReference type="NCBI Taxonomy" id="1473156"/>
    <lineage>
        <taxon>Bacteria</taxon>
        <taxon>Pseudomonadati</taxon>
        <taxon>Pseudomonadota</taxon>
        <taxon>Gammaproteobacteria</taxon>
        <taxon>Oceanospirillales</taxon>
        <taxon>Oceanospirillaceae</taxon>
        <taxon>Litoribrevibacter</taxon>
    </lineage>
</organism>
<accession>A0AA37S6B2</accession>
<evidence type="ECO:0000313" key="2">
    <source>
        <dbReference type="EMBL" id="GLQ29940.1"/>
    </source>
</evidence>
<keyword evidence="1" id="KW-1133">Transmembrane helix</keyword>
<comment type="caution">
    <text evidence="2">The sequence shown here is derived from an EMBL/GenBank/DDBJ whole genome shotgun (WGS) entry which is preliminary data.</text>
</comment>
<dbReference type="AlphaFoldDB" id="A0AA37S6B2"/>